<comment type="caution">
    <text evidence="2">The sequence shown here is derived from an EMBL/GenBank/DDBJ whole genome shotgun (WGS) entry which is preliminary data.</text>
</comment>
<dbReference type="InterPro" id="IPR013783">
    <property type="entry name" value="Ig-like_fold"/>
</dbReference>
<evidence type="ECO:0000313" key="3">
    <source>
        <dbReference type="Proteomes" id="UP001488838"/>
    </source>
</evidence>
<organism evidence="2 3">
    <name type="scientific">Myodes glareolus</name>
    <name type="common">Bank vole</name>
    <name type="synonym">Clethrionomys glareolus</name>
    <dbReference type="NCBI Taxonomy" id="447135"/>
    <lineage>
        <taxon>Eukaryota</taxon>
        <taxon>Metazoa</taxon>
        <taxon>Chordata</taxon>
        <taxon>Craniata</taxon>
        <taxon>Vertebrata</taxon>
        <taxon>Euteleostomi</taxon>
        <taxon>Mammalia</taxon>
        <taxon>Eutheria</taxon>
        <taxon>Euarchontoglires</taxon>
        <taxon>Glires</taxon>
        <taxon>Rodentia</taxon>
        <taxon>Myomorpha</taxon>
        <taxon>Muroidea</taxon>
        <taxon>Cricetidae</taxon>
        <taxon>Arvicolinae</taxon>
        <taxon>Myodes</taxon>
    </lineage>
</organism>
<accession>A0AAW0H9C9</accession>
<keyword evidence="3" id="KW-1185">Reference proteome</keyword>
<keyword evidence="1" id="KW-0732">Signal</keyword>
<name>A0AAW0H9C9_MYOGA</name>
<feature type="chain" id="PRO_5043452076" evidence="1">
    <location>
        <begin position="27"/>
        <end position="178"/>
    </location>
</feature>
<dbReference type="Gene3D" id="2.60.40.10">
    <property type="entry name" value="Immunoglobulins"/>
    <property type="match status" value="1"/>
</dbReference>
<evidence type="ECO:0000313" key="2">
    <source>
        <dbReference type="EMBL" id="KAK7799210.1"/>
    </source>
</evidence>
<dbReference type="EMBL" id="JBBHLL010000632">
    <property type="protein sequence ID" value="KAK7799210.1"/>
    <property type="molecule type" value="Genomic_DNA"/>
</dbReference>
<feature type="signal peptide" evidence="1">
    <location>
        <begin position="1"/>
        <end position="26"/>
    </location>
</feature>
<evidence type="ECO:0000256" key="1">
    <source>
        <dbReference type="SAM" id="SignalP"/>
    </source>
</evidence>
<dbReference type="Proteomes" id="UP001488838">
    <property type="component" value="Unassembled WGS sequence"/>
</dbReference>
<proteinExistence type="predicted"/>
<dbReference type="PANTHER" id="PTHR23267">
    <property type="entry name" value="IMMUNOGLOBULIN LIGHT CHAIN"/>
    <property type="match status" value="1"/>
</dbReference>
<dbReference type="SUPFAM" id="SSF48726">
    <property type="entry name" value="Immunoglobulin"/>
    <property type="match status" value="1"/>
</dbReference>
<dbReference type="InterPro" id="IPR050150">
    <property type="entry name" value="IgV_Light_Chain"/>
</dbReference>
<protein>
    <submittedName>
        <fullName evidence="2">Uncharacterized protein</fullName>
    </submittedName>
</protein>
<dbReference type="AlphaFoldDB" id="A0AAW0H9C9"/>
<sequence>MLNSMDMRISAEFLGLMMLCLTRVRCDIQVTQSLSSLSATLGYRVTITYRTRVASRFSDSGSGTDYSFTINSLEPENTATYYGQQCYNLCHSDIVMTKITQKSRRNTTPYGTWAVYELDVKSPTSLLTSLGVSSITCQVNQDIDINLHCHKRKPVKVPKTLVYNEFHLEPTVTSVCNG</sequence>
<gene>
    <name evidence="2" type="ORF">U0070_000768</name>
</gene>
<reference evidence="2 3" key="1">
    <citation type="journal article" date="2023" name="bioRxiv">
        <title>Conserved and derived expression patterns and positive selection on dental genes reveal complex evolutionary context of ever-growing rodent molars.</title>
        <authorList>
            <person name="Calamari Z.T."/>
            <person name="Song A."/>
            <person name="Cohen E."/>
            <person name="Akter M."/>
            <person name="Roy R.D."/>
            <person name="Hallikas O."/>
            <person name="Christensen M.M."/>
            <person name="Li P."/>
            <person name="Marangoni P."/>
            <person name="Jernvall J."/>
            <person name="Klein O.D."/>
        </authorList>
    </citation>
    <scope>NUCLEOTIDE SEQUENCE [LARGE SCALE GENOMIC DNA]</scope>
    <source>
        <strain evidence="2">V071</strain>
    </source>
</reference>
<dbReference type="InterPro" id="IPR036179">
    <property type="entry name" value="Ig-like_dom_sf"/>
</dbReference>